<comment type="subcellular location">
    <subcellularLocation>
        <location evidence="9">Cytoplasm</location>
    </subcellularLocation>
</comment>
<evidence type="ECO:0000256" key="1">
    <source>
        <dbReference type="ARBA" id="ARBA00001400"/>
    </source>
</evidence>
<keyword evidence="8 9" id="KW-0234">DNA repair</keyword>
<dbReference type="GO" id="GO:0004844">
    <property type="term" value="F:uracil DNA N-glycosylase activity"/>
    <property type="evidence" value="ECO:0007669"/>
    <property type="project" value="UniProtKB-UniRule"/>
</dbReference>
<dbReference type="InterPro" id="IPR036895">
    <property type="entry name" value="Uracil-DNA_glycosylase-like_sf"/>
</dbReference>
<gene>
    <name evidence="9 13" type="primary">ung</name>
    <name evidence="13" type="ORF">WB794_11830</name>
</gene>
<dbReference type="CDD" id="cd10027">
    <property type="entry name" value="UDG-F1-like"/>
    <property type="match status" value="1"/>
</dbReference>
<dbReference type="Gene3D" id="3.40.470.10">
    <property type="entry name" value="Uracil-DNA glycosylase-like domain"/>
    <property type="match status" value="1"/>
</dbReference>
<dbReference type="SUPFAM" id="SSF52141">
    <property type="entry name" value="Uracil-DNA glycosylase-like"/>
    <property type="match status" value="1"/>
</dbReference>
<evidence type="ECO:0000256" key="11">
    <source>
        <dbReference type="RuleBase" id="RU003780"/>
    </source>
</evidence>
<keyword evidence="7 9" id="KW-0378">Hydrolase</keyword>
<dbReference type="NCBIfam" id="NF003592">
    <property type="entry name" value="PRK05254.1-5"/>
    <property type="match status" value="1"/>
</dbReference>
<dbReference type="InterPro" id="IPR018085">
    <property type="entry name" value="Ura-DNA_Glyclase_AS"/>
</dbReference>
<evidence type="ECO:0000259" key="12">
    <source>
        <dbReference type="SMART" id="SM00986"/>
    </source>
</evidence>
<dbReference type="SMART" id="SM00987">
    <property type="entry name" value="UreE_C"/>
    <property type="match status" value="1"/>
</dbReference>
<name>A0AAW9R3M6_9GAMM</name>
<evidence type="ECO:0000256" key="3">
    <source>
        <dbReference type="ARBA" id="ARBA00008184"/>
    </source>
</evidence>
<feature type="active site" description="Proton acceptor" evidence="9 10">
    <location>
        <position position="70"/>
    </location>
</feature>
<comment type="caution">
    <text evidence="13">The sequence shown here is derived from an EMBL/GenBank/DDBJ whole genome shotgun (WGS) entry which is preliminary data.</text>
</comment>
<dbReference type="NCBIfam" id="NF003588">
    <property type="entry name" value="PRK05254.1-1"/>
    <property type="match status" value="1"/>
</dbReference>
<comment type="catalytic activity">
    <reaction evidence="1 9 11">
        <text>Hydrolyzes single-stranded DNA or mismatched double-stranded DNA and polynucleotides, releasing free uracil.</text>
        <dbReference type="EC" id="3.2.2.27"/>
    </reaction>
</comment>
<keyword evidence="6 9" id="KW-0227">DNA damage</keyword>
<protein>
    <recommendedName>
        <fullName evidence="5 9">Uracil-DNA glycosylase</fullName>
        <shortName evidence="9">UDG</shortName>
        <ecNumber evidence="4 9">3.2.2.27</ecNumber>
    </recommendedName>
</protein>
<evidence type="ECO:0000313" key="13">
    <source>
        <dbReference type="EMBL" id="MEJ1250362.1"/>
    </source>
</evidence>
<dbReference type="PANTHER" id="PTHR11264:SF0">
    <property type="entry name" value="URACIL-DNA GLYCOSYLASE"/>
    <property type="match status" value="1"/>
</dbReference>
<dbReference type="NCBIfam" id="NF003589">
    <property type="entry name" value="PRK05254.1-2"/>
    <property type="match status" value="1"/>
</dbReference>
<evidence type="ECO:0000256" key="2">
    <source>
        <dbReference type="ARBA" id="ARBA00002631"/>
    </source>
</evidence>
<keyword evidence="9" id="KW-0963">Cytoplasm</keyword>
<dbReference type="PANTHER" id="PTHR11264">
    <property type="entry name" value="URACIL-DNA GLYCOSYLASE"/>
    <property type="match status" value="1"/>
</dbReference>
<dbReference type="EC" id="3.2.2.27" evidence="4 9"/>
<evidence type="ECO:0000256" key="6">
    <source>
        <dbReference type="ARBA" id="ARBA00022763"/>
    </source>
</evidence>
<dbReference type="FunFam" id="3.40.470.10:FF:000001">
    <property type="entry name" value="Uracil-DNA glycosylase"/>
    <property type="match status" value="1"/>
</dbReference>
<keyword evidence="13" id="KW-0326">Glycosidase</keyword>
<feature type="domain" description="Uracil-DNA glycosylase-like" evidence="12">
    <location>
        <begin position="55"/>
        <end position="215"/>
    </location>
</feature>
<dbReference type="HAMAP" id="MF_00148">
    <property type="entry name" value="UDG"/>
    <property type="match status" value="1"/>
</dbReference>
<evidence type="ECO:0000256" key="9">
    <source>
        <dbReference type="HAMAP-Rule" id="MF_00148"/>
    </source>
</evidence>
<dbReference type="GO" id="GO:0005737">
    <property type="term" value="C:cytoplasm"/>
    <property type="evidence" value="ECO:0007669"/>
    <property type="project" value="UniProtKB-SubCell"/>
</dbReference>
<dbReference type="Proteomes" id="UP001364472">
    <property type="component" value="Unassembled WGS sequence"/>
</dbReference>
<dbReference type="PROSITE" id="PS00130">
    <property type="entry name" value="U_DNA_GLYCOSYLASE"/>
    <property type="match status" value="1"/>
</dbReference>
<reference evidence="13 14" key="1">
    <citation type="journal article" date="2016" name="Antonie Van Leeuwenhoek">
        <title>Denitratimonas tolerans gen. nov., sp. nov., a denitrifying bacterium isolated from a bioreactor for tannery wastewater treatment.</title>
        <authorList>
            <person name="Han S.I."/>
            <person name="Kim J.O."/>
            <person name="Lee Y.R."/>
            <person name="Ekpeghere K.I."/>
            <person name="Koh S.C."/>
            <person name="Whang K.S."/>
        </authorList>
    </citation>
    <scope>NUCLEOTIDE SEQUENCE [LARGE SCALE GENOMIC DNA]</scope>
    <source>
        <strain evidence="13 14">KACC 17565</strain>
    </source>
</reference>
<dbReference type="InterPro" id="IPR002043">
    <property type="entry name" value="UDG_fam1"/>
</dbReference>
<dbReference type="InterPro" id="IPR005122">
    <property type="entry name" value="Uracil-DNA_glycosylase-like"/>
</dbReference>
<evidence type="ECO:0000256" key="10">
    <source>
        <dbReference type="PROSITE-ProRule" id="PRU10072"/>
    </source>
</evidence>
<organism evidence="13 14">
    <name type="scientific">Denitratimonas tolerans</name>
    <dbReference type="NCBI Taxonomy" id="1338420"/>
    <lineage>
        <taxon>Bacteria</taxon>
        <taxon>Pseudomonadati</taxon>
        <taxon>Pseudomonadota</taxon>
        <taxon>Gammaproteobacteria</taxon>
        <taxon>Lysobacterales</taxon>
        <taxon>Lysobacteraceae</taxon>
        <taxon>Denitratimonas</taxon>
    </lineage>
</organism>
<evidence type="ECO:0000256" key="8">
    <source>
        <dbReference type="ARBA" id="ARBA00023204"/>
    </source>
</evidence>
<dbReference type="SMART" id="SM00986">
    <property type="entry name" value="UDG"/>
    <property type="match status" value="1"/>
</dbReference>
<dbReference type="Pfam" id="PF03167">
    <property type="entry name" value="UDG"/>
    <property type="match status" value="1"/>
</dbReference>
<dbReference type="NCBIfam" id="TIGR00628">
    <property type="entry name" value="ung"/>
    <property type="match status" value="1"/>
</dbReference>
<accession>A0AAW9R3M6</accession>
<keyword evidence="14" id="KW-1185">Reference proteome</keyword>
<evidence type="ECO:0000256" key="7">
    <source>
        <dbReference type="ARBA" id="ARBA00022801"/>
    </source>
</evidence>
<evidence type="ECO:0000256" key="5">
    <source>
        <dbReference type="ARBA" id="ARBA00018429"/>
    </source>
</evidence>
<comment type="similarity">
    <text evidence="3 9 11">Belongs to the uracil-DNA glycosylase (UDG) superfamily. UNG family.</text>
</comment>
<dbReference type="EMBL" id="JBBDHC010000018">
    <property type="protein sequence ID" value="MEJ1250362.1"/>
    <property type="molecule type" value="Genomic_DNA"/>
</dbReference>
<dbReference type="AlphaFoldDB" id="A0AAW9R3M6"/>
<evidence type="ECO:0000313" key="14">
    <source>
        <dbReference type="Proteomes" id="UP001364472"/>
    </source>
</evidence>
<dbReference type="RefSeq" id="WP_337336063.1">
    <property type="nucleotide sequence ID" value="NZ_JBBDHC010000018.1"/>
</dbReference>
<comment type="function">
    <text evidence="2 9 11">Excises uracil residues from the DNA which can arise as a result of misincorporation of dUMP residues by DNA polymerase or due to deamination of cytosine.</text>
</comment>
<sequence>MNATDRIRLAPGWKTRLLAAFEDPSMQALRAFLVAERARGKTIHPPARRIFAAFDATPFEQVKVVILGQDPYHGPGQAHGLCFSVPPGVAVPPSLRNIFAEIERDLRIAPPAHGCLLPWARQGVLLLNAVLTVENGRAGSHQGKGWEAFTDHAIRALAEEREGLVFLLWGSYAQKKGRFIDAHRHRVLRAPHPSPLSAHRGFIGCGHFSATNQFLSRTGQAPIDWHLPPRAQVEAMLQEHGSAAP</sequence>
<dbReference type="NCBIfam" id="NF003591">
    <property type="entry name" value="PRK05254.1-4"/>
    <property type="match status" value="1"/>
</dbReference>
<dbReference type="GO" id="GO:0097510">
    <property type="term" value="P:base-excision repair, AP site formation via deaminated base removal"/>
    <property type="evidence" value="ECO:0007669"/>
    <property type="project" value="TreeGrafter"/>
</dbReference>
<proteinExistence type="inferred from homology"/>
<evidence type="ECO:0000256" key="4">
    <source>
        <dbReference type="ARBA" id="ARBA00012030"/>
    </source>
</evidence>